<keyword evidence="1" id="KW-0805">Transcription regulation</keyword>
<dbReference type="Gene3D" id="1.10.10.10">
    <property type="entry name" value="Winged helix-like DNA-binding domain superfamily/Winged helix DNA-binding domain"/>
    <property type="match status" value="1"/>
</dbReference>
<reference evidence="6 7" key="1">
    <citation type="submission" date="2019-07" db="EMBL/GenBank/DDBJ databases">
        <authorList>
            <person name="Krukonis G.P."/>
            <person name="Delesalle V.A."/>
        </authorList>
    </citation>
    <scope>NUCLEOTIDE SEQUENCE [LARGE SCALE GENOMIC DNA]</scope>
</reference>
<evidence type="ECO:0000313" key="6">
    <source>
        <dbReference type="EMBL" id="QFR56516.1"/>
    </source>
</evidence>
<dbReference type="CDD" id="cd06171">
    <property type="entry name" value="Sigma70_r4"/>
    <property type="match status" value="1"/>
</dbReference>
<keyword evidence="3" id="KW-0238">DNA-binding</keyword>
<dbReference type="Proteomes" id="UP000326637">
    <property type="component" value="Segment"/>
</dbReference>
<evidence type="ECO:0000256" key="3">
    <source>
        <dbReference type="ARBA" id="ARBA00023125"/>
    </source>
</evidence>
<feature type="domain" description="RNA polymerase sigma factor 70 region 4 type 2" evidence="5">
    <location>
        <begin position="164"/>
        <end position="215"/>
    </location>
</feature>
<keyword evidence="7" id="KW-1185">Reference proteome</keyword>
<gene>
    <name evidence="6" type="primary">51</name>
    <name evidence="6" type="ORF">056SW001B_51</name>
</gene>
<dbReference type="InterPro" id="IPR013249">
    <property type="entry name" value="RNA_pol_sigma70_r4_t2"/>
</dbReference>
<evidence type="ECO:0000256" key="4">
    <source>
        <dbReference type="ARBA" id="ARBA00023163"/>
    </source>
</evidence>
<dbReference type="SUPFAM" id="SSF88659">
    <property type="entry name" value="Sigma3 and sigma4 domains of RNA polymerase sigma factors"/>
    <property type="match status" value="1"/>
</dbReference>
<dbReference type="NCBIfam" id="TIGR02937">
    <property type="entry name" value="sigma70-ECF"/>
    <property type="match status" value="1"/>
</dbReference>
<dbReference type="PANTHER" id="PTHR30385">
    <property type="entry name" value="SIGMA FACTOR F FLAGELLAR"/>
    <property type="match status" value="1"/>
</dbReference>
<accession>A0A5P8PIG6</accession>
<dbReference type="EMBL" id="MN176230">
    <property type="protein sequence ID" value="QFR56516.1"/>
    <property type="molecule type" value="Genomic_DNA"/>
</dbReference>
<name>A0A5P8PIG6_9CAUD</name>
<proteinExistence type="predicted"/>
<dbReference type="InterPro" id="IPR036388">
    <property type="entry name" value="WH-like_DNA-bd_sf"/>
</dbReference>
<sequence length="249" mass="28961">MTNFIETLKREVSQKQPARKHDEDQDRSKVDYYRSRGVEQAGLDLMLDYVDIISYIYKQPHKPQFNKKTGLEIDWTAQDKEDLLQEICLHFFQLIHEYDPAEGKFEALIKGKLHPRVYKSFAMKACDVKVFETELEDNCTFEAKSAQILLDDSMTEILPQQYIELYRAFNKLSDKQRKAVELIIINEWNSKQVAEELGCSPSTARTHLQRGLERLKDIMLPEGEKEKCQTVKLVSLPLMSELPSATVNK</sequence>
<dbReference type="Pfam" id="PF08281">
    <property type="entry name" value="Sigma70_r4_2"/>
    <property type="match status" value="1"/>
</dbReference>
<dbReference type="InterPro" id="IPR013324">
    <property type="entry name" value="RNA_pol_sigma_r3/r4-like"/>
</dbReference>
<evidence type="ECO:0000259" key="5">
    <source>
        <dbReference type="Pfam" id="PF08281"/>
    </source>
</evidence>
<evidence type="ECO:0000313" key="7">
    <source>
        <dbReference type="Proteomes" id="UP000326637"/>
    </source>
</evidence>
<organism evidence="6 7">
    <name type="scientific">Bacillus phage 056SW001B</name>
    <dbReference type="NCBI Taxonomy" id="2601663"/>
    <lineage>
        <taxon>Viruses</taxon>
        <taxon>Duplodnaviria</taxon>
        <taxon>Heunggongvirae</taxon>
        <taxon>Uroviricota</taxon>
        <taxon>Caudoviricetes</taxon>
        <taxon>Ehrlichviridae</taxon>
        <taxon>Gettysburgvirus</taxon>
        <taxon>Gettysburgvirus gv056SW001B</taxon>
    </lineage>
</organism>
<protein>
    <submittedName>
        <fullName evidence="6">RNA polymerase sigma factor</fullName>
    </submittedName>
</protein>
<evidence type="ECO:0000256" key="1">
    <source>
        <dbReference type="ARBA" id="ARBA00023015"/>
    </source>
</evidence>
<dbReference type="GO" id="GO:0003677">
    <property type="term" value="F:DNA binding"/>
    <property type="evidence" value="ECO:0007669"/>
    <property type="project" value="UniProtKB-KW"/>
</dbReference>
<dbReference type="InterPro" id="IPR014284">
    <property type="entry name" value="RNA_pol_sigma-70_dom"/>
</dbReference>
<evidence type="ECO:0000256" key="2">
    <source>
        <dbReference type="ARBA" id="ARBA00023082"/>
    </source>
</evidence>
<dbReference type="GO" id="GO:0016987">
    <property type="term" value="F:sigma factor activity"/>
    <property type="evidence" value="ECO:0007669"/>
    <property type="project" value="UniProtKB-KW"/>
</dbReference>
<dbReference type="GO" id="GO:0006352">
    <property type="term" value="P:DNA-templated transcription initiation"/>
    <property type="evidence" value="ECO:0007669"/>
    <property type="project" value="InterPro"/>
</dbReference>
<keyword evidence="4" id="KW-0804">Transcription</keyword>
<keyword evidence="2" id="KW-0731">Sigma factor</keyword>